<gene>
    <name evidence="1" type="primary">tmrB</name>
    <name evidence="1" type="ORF">GALL_365190</name>
</gene>
<protein>
    <submittedName>
        <fullName evidence="1">Tunicamycin resistance protein</fullName>
    </submittedName>
</protein>
<dbReference type="InterPro" id="IPR027417">
    <property type="entry name" value="P-loop_NTPase"/>
</dbReference>
<dbReference type="Gene3D" id="3.40.50.300">
    <property type="entry name" value="P-loop containing nucleotide triphosphate hydrolases"/>
    <property type="match status" value="1"/>
</dbReference>
<organism evidence="1">
    <name type="scientific">mine drainage metagenome</name>
    <dbReference type="NCBI Taxonomy" id="410659"/>
    <lineage>
        <taxon>unclassified sequences</taxon>
        <taxon>metagenomes</taxon>
        <taxon>ecological metagenomes</taxon>
    </lineage>
</organism>
<dbReference type="SUPFAM" id="SSF52540">
    <property type="entry name" value="P-loop containing nucleoside triphosphate hydrolases"/>
    <property type="match status" value="1"/>
</dbReference>
<comment type="caution">
    <text evidence="1">The sequence shown here is derived from an EMBL/GenBank/DDBJ whole genome shotgun (WGS) entry which is preliminary data.</text>
</comment>
<accession>A0A1J5QES4</accession>
<dbReference type="Pfam" id="PF13238">
    <property type="entry name" value="AAA_18"/>
    <property type="match status" value="1"/>
</dbReference>
<proteinExistence type="predicted"/>
<evidence type="ECO:0000313" key="1">
    <source>
        <dbReference type="EMBL" id="OIQ81706.1"/>
    </source>
</evidence>
<sequence>MLIWLNGPFGVGKTSVARELVSRHSSLRLFDPESVGHMLRTNLPDGAAPDFQDLREWRTLVPRVASEVSNRTGHSLVAVQSVLIEEYWAELLAGLQRENLTPFTIVLDCHPDALRRRILDDEVERSAERWRLEHIDKYQLARDWLLPRADLVVDTTNLSVIEVSDLTWAWLAKSVSGSDR</sequence>
<dbReference type="EMBL" id="MLJW01000891">
    <property type="protein sequence ID" value="OIQ81706.1"/>
    <property type="molecule type" value="Genomic_DNA"/>
</dbReference>
<name>A0A1J5QES4_9ZZZZ</name>
<reference evidence="1" key="1">
    <citation type="submission" date="2016-10" db="EMBL/GenBank/DDBJ databases">
        <title>Sequence of Gallionella enrichment culture.</title>
        <authorList>
            <person name="Poehlein A."/>
            <person name="Muehling M."/>
            <person name="Daniel R."/>
        </authorList>
    </citation>
    <scope>NUCLEOTIDE SEQUENCE</scope>
</reference>
<dbReference type="AlphaFoldDB" id="A0A1J5QES4"/>